<keyword evidence="3" id="KW-0996">Nickel insertion</keyword>
<protein>
    <recommendedName>
        <fullName evidence="3">Urease accessory protein UreD</fullName>
    </recommendedName>
</protein>
<accession>A0A0U3PAQ4</accession>
<evidence type="ECO:0000256" key="1">
    <source>
        <dbReference type="ARBA" id="ARBA00007177"/>
    </source>
</evidence>
<dbReference type="KEGG" id="psul:AU252_09815"/>
<organism evidence="4">
    <name type="scientific">Pseudarthrobacter sulfonivorans</name>
    <dbReference type="NCBI Taxonomy" id="121292"/>
    <lineage>
        <taxon>Bacteria</taxon>
        <taxon>Bacillati</taxon>
        <taxon>Actinomycetota</taxon>
        <taxon>Actinomycetes</taxon>
        <taxon>Micrococcales</taxon>
        <taxon>Micrococcaceae</taxon>
        <taxon>Pseudarthrobacter</taxon>
    </lineage>
</organism>
<dbReference type="STRING" id="121292.AU252_09815"/>
<dbReference type="Pfam" id="PF01774">
    <property type="entry name" value="UreD"/>
    <property type="match status" value="1"/>
</dbReference>
<keyword evidence="3" id="KW-0963">Cytoplasm</keyword>
<dbReference type="GO" id="GO:0016151">
    <property type="term" value="F:nickel cation binding"/>
    <property type="evidence" value="ECO:0007669"/>
    <property type="project" value="UniProtKB-UniRule"/>
</dbReference>
<evidence type="ECO:0000256" key="2">
    <source>
        <dbReference type="ARBA" id="ARBA00023186"/>
    </source>
</evidence>
<comment type="similarity">
    <text evidence="1 3">Belongs to the UreD family.</text>
</comment>
<dbReference type="HAMAP" id="MF_01384">
    <property type="entry name" value="UreD"/>
    <property type="match status" value="1"/>
</dbReference>
<proteinExistence type="inferred from homology"/>
<dbReference type="RefSeq" id="WP_058930554.1">
    <property type="nucleotide sequence ID" value="NZ_CP013747.1"/>
</dbReference>
<dbReference type="EMBL" id="CP013747">
    <property type="protein sequence ID" value="ALV41411.1"/>
    <property type="molecule type" value="Genomic_DNA"/>
</dbReference>
<comment type="subcellular location">
    <subcellularLocation>
        <location evidence="3">Cytoplasm</location>
    </subcellularLocation>
</comment>
<keyword evidence="2 3" id="KW-0143">Chaperone</keyword>
<gene>
    <name evidence="3" type="primary">ureD</name>
    <name evidence="4" type="ORF">AU252_09815</name>
</gene>
<dbReference type="AlphaFoldDB" id="A0A0U3PAQ4"/>
<dbReference type="InterPro" id="IPR002669">
    <property type="entry name" value="UreD"/>
</dbReference>
<dbReference type="GO" id="GO:0005737">
    <property type="term" value="C:cytoplasm"/>
    <property type="evidence" value="ECO:0007669"/>
    <property type="project" value="UniProtKB-SubCell"/>
</dbReference>
<sequence length="289" mass="31276">MTGAPAPELPVRRAAVELAGTLALTVGVRGDRCIATSQYHQGALRILRPHYLDDTGQVCYVVVNPGGGYVGGDEYEIDITVETGARLLLTTQSATKVYRTPGTHAEQRTHIRLGANASLESVPDPLIAYRGATYRQATVVEMHGSASLVMAEILTPGWSPDGTLFGYDEIRLRNEISVDGRLAVLDNLLIRPVTGAAPINGMAFLEDYTHVGSLLVMDVRVDAALLNELNELLLPLAGGCNLGMSLLDGGLVIRALSHATEPLDALIRAGVDFLRFRWHDQPRLNLRKY</sequence>
<evidence type="ECO:0000313" key="4">
    <source>
        <dbReference type="EMBL" id="ALV41411.1"/>
    </source>
</evidence>
<comment type="function">
    <text evidence="3">Required for maturation of urease via the functional incorporation of the urease nickel metallocenter.</text>
</comment>
<name>A0A0U3PAQ4_9MICC</name>
<dbReference type="PANTHER" id="PTHR33643">
    <property type="entry name" value="UREASE ACCESSORY PROTEIN D"/>
    <property type="match status" value="1"/>
</dbReference>
<reference evidence="4 5" key="1">
    <citation type="submission" date="2015-12" db="EMBL/GenBank/DDBJ databases">
        <authorList>
            <person name="Shamseldin A."/>
            <person name="Moawad H."/>
            <person name="Abd El-Rahim W.M."/>
            <person name="Sadowsky M.J."/>
        </authorList>
    </citation>
    <scope>NUCLEOTIDE SEQUENCE [LARGE SCALE GENOMIC DNA]</scope>
    <source>
        <strain evidence="4 5">Ar51</strain>
    </source>
</reference>
<evidence type="ECO:0000313" key="5">
    <source>
        <dbReference type="Proteomes" id="UP000065151"/>
    </source>
</evidence>
<dbReference type="PANTHER" id="PTHR33643:SF1">
    <property type="entry name" value="UREASE ACCESSORY PROTEIN D"/>
    <property type="match status" value="1"/>
</dbReference>
<evidence type="ECO:0000256" key="3">
    <source>
        <dbReference type="HAMAP-Rule" id="MF_01384"/>
    </source>
</evidence>
<comment type="subunit">
    <text evidence="3">UreD, UreF and UreG form a complex that acts as a GTP-hydrolysis-dependent molecular chaperone, activating the urease apoprotein by helping to assemble the nickel containing metallocenter of UreC. The UreE protein probably delivers the nickel.</text>
</comment>
<dbReference type="Proteomes" id="UP000065151">
    <property type="component" value="Chromosome"/>
</dbReference>